<sequence>MKITDKRFLSIKTFLFFEISLNLVAVALILLWASNLSKFVIISNDHDEVRHILKQESQAVTFSVKLAYIDVERIIDKRFEAILIRMYRKFLRRLRNAHFANPDAFTVGLQKLWNLYEAGFRLYNGRVGGG</sequence>
<accession>A0A0C2N4F8</accession>
<organism evidence="2 3">
    <name type="scientific">Thelohanellus kitauei</name>
    <name type="common">Myxosporean</name>
    <dbReference type="NCBI Taxonomy" id="669202"/>
    <lineage>
        <taxon>Eukaryota</taxon>
        <taxon>Metazoa</taxon>
        <taxon>Cnidaria</taxon>
        <taxon>Myxozoa</taxon>
        <taxon>Myxosporea</taxon>
        <taxon>Bivalvulida</taxon>
        <taxon>Platysporina</taxon>
        <taxon>Myxobolidae</taxon>
        <taxon>Thelohanellus</taxon>
    </lineage>
</organism>
<proteinExistence type="predicted"/>
<name>A0A0C2N4F8_THEKT</name>
<protein>
    <submittedName>
        <fullName evidence="2">Uncharacterized protein</fullName>
    </submittedName>
</protein>
<keyword evidence="1" id="KW-0812">Transmembrane</keyword>
<dbReference type="EMBL" id="JWZT01001831">
    <property type="protein sequence ID" value="KII71225.1"/>
    <property type="molecule type" value="Genomic_DNA"/>
</dbReference>
<keyword evidence="1" id="KW-0472">Membrane</keyword>
<evidence type="ECO:0000313" key="3">
    <source>
        <dbReference type="Proteomes" id="UP000031668"/>
    </source>
</evidence>
<keyword evidence="3" id="KW-1185">Reference proteome</keyword>
<comment type="caution">
    <text evidence="2">The sequence shown here is derived from an EMBL/GenBank/DDBJ whole genome shotgun (WGS) entry which is preliminary data.</text>
</comment>
<keyword evidence="1" id="KW-1133">Transmembrane helix</keyword>
<reference evidence="2 3" key="1">
    <citation type="journal article" date="2014" name="Genome Biol. Evol.">
        <title>The genome of the myxosporean Thelohanellus kitauei shows adaptations to nutrient acquisition within its fish host.</title>
        <authorList>
            <person name="Yang Y."/>
            <person name="Xiong J."/>
            <person name="Zhou Z."/>
            <person name="Huo F."/>
            <person name="Miao W."/>
            <person name="Ran C."/>
            <person name="Liu Y."/>
            <person name="Zhang J."/>
            <person name="Feng J."/>
            <person name="Wang M."/>
            <person name="Wang M."/>
            <person name="Wang L."/>
            <person name="Yao B."/>
        </authorList>
    </citation>
    <scope>NUCLEOTIDE SEQUENCE [LARGE SCALE GENOMIC DNA]</scope>
    <source>
        <strain evidence="2">Wuqing</strain>
    </source>
</reference>
<dbReference type="AlphaFoldDB" id="A0A0C2N4F8"/>
<evidence type="ECO:0000313" key="2">
    <source>
        <dbReference type="EMBL" id="KII71225.1"/>
    </source>
</evidence>
<dbReference type="Proteomes" id="UP000031668">
    <property type="component" value="Unassembled WGS sequence"/>
</dbReference>
<gene>
    <name evidence="2" type="ORF">RF11_11742</name>
</gene>
<feature type="transmembrane region" description="Helical" evidence="1">
    <location>
        <begin position="12"/>
        <end position="33"/>
    </location>
</feature>
<evidence type="ECO:0000256" key="1">
    <source>
        <dbReference type="SAM" id="Phobius"/>
    </source>
</evidence>